<evidence type="ECO:0000256" key="2">
    <source>
        <dbReference type="ARBA" id="ARBA00022618"/>
    </source>
</evidence>
<evidence type="ECO:0000313" key="14">
    <source>
        <dbReference type="Proteomes" id="UP000183685"/>
    </source>
</evidence>
<dbReference type="HAMAP" id="MF_00033">
    <property type="entry name" value="MurG"/>
    <property type="match status" value="1"/>
</dbReference>
<feature type="domain" description="Glycosyltransferase family 28 N-terminal" evidence="11">
    <location>
        <begin position="8"/>
        <end position="138"/>
    </location>
</feature>
<dbReference type="EMBL" id="FNAK01000007">
    <property type="protein sequence ID" value="SDE51983.1"/>
    <property type="molecule type" value="Genomic_DNA"/>
</dbReference>
<organism evidence="13 14">
    <name type="scientific">Kordiimonas lacus</name>
    <dbReference type="NCBI Taxonomy" id="637679"/>
    <lineage>
        <taxon>Bacteria</taxon>
        <taxon>Pseudomonadati</taxon>
        <taxon>Pseudomonadota</taxon>
        <taxon>Alphaproteobacteria</taxon>
        <taxon>Kordiimonadales</taxon>
        <taxon>Kordiimonadaceae</taxon>
        <taxon>Kordiimonas</taxon>
    </lineage>
</organism>
<dbReference type="InterPro" id="IPR007235">
    <property type="entry name" value="Glyco_trans_28_C"/>
</dbReference>
<evidence type="ECO:0000256" key="10">
    <source>
        <dbReference type="HAMAP-Rule" id="MF_00033"/>
    </source>
</evidence>
<comment type="similarity">
    <text evidence="10">Belongs to the glycosyltransferase 28 family. MurG subfamily.</text>
</comment>
<comment type="caution">
    <text evidence="10">Lacks conserved residue(s) required for the propagation of feature annotation.</text>
</comment>
<feature type="binding site" evidence="10">
    <location>
        <position position="195"/>
    </location>
    <ligand>
        <name>UDP-N-acetyl-alpha-D-glucosamine</name>
        <dbReference type="ChEBI" id="CHEBI:57705"/>
    </ligand>
</feature>
<dbReference type="GO" id="GO:0051991">
    <property type="term" value="F:UDP-N-acetyl-D-glucosamine:N-acetylmuramoyl-L-alanyl-D-glutamyl-meso-2,6-diaminopimelyl-D-alanyl-D-alanine-diphosphoundecaprenol 4-beta-N-acetylglucosaminlytransferase activity"/>
    <property type="evidence" value="ECO:0007669"/>
    <property type="project" value="RHEA"/>
</dbReference>
<dbReference type="Proteomes" id="UP000183685">
    <property type="component" value="Unassembled WGS sequence"/>
</dbReference>
<dbReference type="UniPathway" id="UPA00219"/>
<dbReference type="GO" id="GO:0071555">
    <property type="term" value="P:cell wall organization"/>
    <property type="evidence" value="ECO:0007669"/>
    <property type="project" value="UniProtKB-KW"/>
</dbReference>
<keyword evidence="6 10" id="KW-0573">Peptidoglycan synthesis</keyword>
<keyword evidence="1 10" id="KW-1003">Cell membrane</keyword>
<dbReference type="GO" id="GO:0051301">
    <property type="term" value="P:cell division"/>
    <property type="evidence" value="ECO:0007669"/>
    <property type="project" value="UniProtKB-KW"/>
</dbReference>
<dbReference type="GO" id="GO:0050511">
    <property type="term" value="F:undecaprenyldiphospho-muramoylpentapeptide beta-N-acetylglucosaminyltransferase activity"/>
    <property type="evidence" value="ECO:0007669"/>
    <property type="project" value="UniProtKB-UniRule"/>
</dbReference>
<dbReference type="PANTHER" id="PTHR21015:SF22">
    <property type="entry name" value="GLYCOSYLTRANSFERASE"/>
    <property type="match status" value="1"/>
</dbReference>
<dbReference type="Gene3D" id="3.40.50.2000">
    <property type="entry name" value="Glycogen Phosphorylase B"/>
    <property type="match status" value="2"/>
</dbReference>
<gene>
    <name evidence="10" type="primary">murG</name>
    <name evidence="13" type="ORF">SAMN04488071_3150</name>
</gene>
<dbReference type="NCBIfam" id="TIGR01133">
    <property type="entry name" value="murG"/>
    <property type="match status" value="1"/>
</dbReference>
<keyword evidence="5 10" id="KW-0133">Cell shape</keyword>
<evidence type="ECO:0000256" key="3">
    <source>
        <dbReference type="ARBA" id="ARBA00022676"/>
    </source>
</evidence>
<dbReference type="OrthoDB" id="9808936at2"/>
<evidence type="ECO:0000256" key="8">
    <source>
        <dbReference type="ARBA" id="ARBA00023306"/>
    </source>
</evidence>
<protein>
    <recommendedName>
        <fullName evidence="10">UDP-N-acetylglucosamine--N-acetylmuramyl-(pentapeptide) pyrophosphoryl-undecaprenol N-acetylglucosamine transferase</fullName>
        <ecNumber evidence="10">2.4.1.227</ecNumber>
    </recommendedName>
    <alternativeName>
        <fullName evidence="10">Undecaprenyl-PP-MurNAc-pentapeptide-UDPGlcNAc GlcNAc transferase</fullName>
    </alternativeName>
</protein>
<dbReference type="GO" id="GO:0008360">
    <property type="term" value="P:regulation of cell shape"/>
    <property type="evidence" value="ECO:0007669"/>
    <property type="project" value="UniProtKB-KW"/>
</dbReference>
<proteinExistence type="inferred from homology"/>
<evidence type="ECO:0000313" key="13">
    <source>
        <dbReference type="EMBL" id="SDE51983.1"/>
    </source>
</evidence>
<keyword evidence="9 10" id="KW-0961">Cell wall biogenesis/degradation</keyword>
<dbReference type="STRING" id="637679.GCA_001550055_02156"/>
<dbReference type="InterPro" id="IPR004276">
    <property type="entry name" value="GlycoTrans_28_N"/>
</dbReference>
<dbReference type="EC" id="2.4.1.227" evidence="10"/>
<reference evidence="13 14" key="1">
    <citation type="submission" date="2016-10" db="EMBL/GenBank/DDBJ databases">
        <authorList>
            <person name="de Groot N.N."/>
        </authorList>
    </citation>
    <scope>NUCLEOTIDE SEQUENCE [LARGE SCALE GENOMIC DNA]</scope>
    <source>
        <strain evidence="13 14">CGMCC 1.9109</strain>
    </source>
</reference>
<evidence type="ECO:0000256" key="9">
    <source>
        <dbReference type="ARBA" id="ARBA00023316"/>
    </source>
</evidence>
<evidence type="ECO:0000256" key="6">
    <source>
        <dbReference type="ARBA" id="ARBA00022984"/>
    </source>
</evidence>
<dbReference type="Pfam" id="PF04101">
    <property type="entry name" value="Glyco_tran_28_C"/>
    <property type="match status" value="1"/>
</dbReference>
<dbReference type="RefSeq" id="WP_068304862.1">
    <property type="nucleotide sequence ID" value="NZ_DAIOMO010000006.1"/>
</dbReference>
<feature type="binding site" evidence="10">
    <location>
        <position position="296"/>
    </location>
    <ligand>
        <name>UDP-N-acetyl-alpha-D-glucosamine</name>
        <dbReference type="ChEBI" id="CHEBI:57705"/>
    </ligand>
</feature>
<evidence type="ECO:0000256" key="5">
    <source>
        <dbReference type="ARBA" id="ARBA00022960"/>
    </source>
</evidence>
<comment type="pathway">
    <text evidence="10">Cell wall biogenesis; peptidoglycan biosynthesis.</text>
</comment>
<dbReference type="GO" id="GO:0005975">
    <property type="term" value="P:carbohydrate metabolic process"/>
    <property type="evidence" value="ECO:0007669"/>
    <property type="project" value="InterPro"/>
</dbReference>
<comment type="catalytic activity">
    <reaction evidence="10">
        <text>di-trans,octa-cis-undecaprenyl diphospho-N-acetyl-alpha-D-muramoyl-L-alanyl-D-glutamyl-meso-2,6-diaminopimeloyl-D-alanyl-D-alanine + UDP-N-acetyl-alpha-D-glucosamine = di-trans,octa-cis-undecaprenyl diphospho-[N-acetyl-alpha-D-glucosaminyl-(1-&gt;4)]-N-acetyl-alpha-D-muramoyl-L-alanyl-D-glutamyl-meso-2,6-diaminopimeloyl-D-alanyl-D-alanine + UDP + H(+)</text>
        <dbReference type="Rhea" id="RHEA:31227"/>
        <dbReference type="ChEBI" id="CHEBI:15378"/>
        <dbReference type="ChEBI" id="CHEBI:57705"/>
        <dbReference type="ChEBI" id="CHEBI:58223"/>
        <dbReference type="ChEBI" id="CHEBI:61387"/>
        <dbReference type="ChEBI" id="CHEBI:61388"/>
        <dbReference type="EC" id="2.4.1.227"/>
    </reaction>
</comment>
<keyword evidence="14" id="KW-1185">Reference proteome</keyword>
<keyword evidence="8 10" id="KW-0131">Cell cycle</keyword>
<dbReference type="Pfam" id="PF03033">
    <property type="entry name" value="Glyco_transf_28"/>
    <property type="match status" value="1"/>
</dbReference>
<name>A0A1G7DKH4_9PROT</name>
<sequence>MLMRAPNIVLAAGGTGGHMMPAEAVADVLVRDGYQVSLVTDTRGNSISNALVDVDRHVLKTASHMGGGIFGKIRSVLSILKSTLQMRRRFKKTQPTVVVGFGGYPSLPAVLAARSLKIPFVLHEQNAVLGRVNRFVAEDARVLALSVQDTAKVPVGAYTEVTGNPVRQLIAKLSNIAYAVPLGFGDVRLLVIGGSQGARILSDVVPAALALLPEDIRQRIEMTQQARPEDVGRVIAAYEDIGVRARVQDYFEDVGSLLLRTQLVICRSGASTISELAAMGRPAIMVPLKIAADDHQSANAAAIAEAGGGWVMQEDDFTPEALAKKLEHLLTDMSDLRNASEGMRMVARLDAAERLASIVVSISEESEAPK</sequence>
<feature type="binding site" evidence="10">
    <location>
        <position position="167"/>
    </location>
    <ligand>
        <name>UDP-N-acetyl-alpha-D-glucosamine</name>
        <dbReference type="ChEBI" id="CHEBI:57705"/>
    </ligand>
</feature>
<dbReference type="GO" id="GO:0009252">
    <property type="term" value="P:peptidoglycan biosynthetic process"/>
    <property type="evidence" value="ECO:0007669"/>
    <property type="project" value="UniProtKB-UniRule"/>
</dbReference>
<comment type="subcellular location">
    <subcellularLocation>
        <location evidence="10">Cell membrane</location>
        <topology evidence="10">Peripheral membrane protein</topology>
        <orientation evidence="10">Cytoplasmic side</orientation>
    </subcellularLocation>
</comment>
<evidence type="ECO:0000256" key="7">
    <source>
        <dbReference type="ARBA" id="ARBA00023136"/>
    </source>
</evidence>
<feature type="domain" description="Glycosyl transferase family 28 C-terminal" evidence="12">
    <location>
        <begin position="189"/>
        <end position="348"/>
    </location>
</feature>
<evidence type="ECO:0000259" key="12">
    <source>
        <dbReference type="Pfam" id="PF04101"/>
    </source>
</evidence>
<dbReference type="InterPro" id="IPR006009">
    <property type="entry name" value="GlcNAc_MurG"/>
</dbReference>
<dbReference type="PANTHER" id="PTHR21015">
    <property type="entry name" value="UDP-N-ACETYLGLUCOSAMINE--N-ACETYLMURAMYL-(PENTAPEPTIDE) PYROPHOSPHORYL-UNDECAPRENOL N-ACETYLGLUCOSAMINE TRANSFERASE 1"/>
    <property type="match status" value="1"/>
</dbReference>
<evidence type="ECO:0000259" key="11">
    <source>
        <dbReference type="Pfam" id="PF03033"/>
    </source>
</evidence>
<comment type="function">
    <text evidence="10">Cell wall formation. Catalyzes the transfer of a GlcNAc subunit on undecaprenyl-pyrophosphoryl-MurNAc-pentapeptide (lipid intermediate I) to form undecaprenyl-pyrophosphoryl-MurNAc-(pentapeptide)GlcNAc (lipid intermediate II).</text>
</comment>
<evidence type="ECO:0000256" key="1">
    <source>
        <dbReference type="ARBA" id="ARBA00022475"/>
    </source>
</evidence>
<evidence type="ECO:0000256" key="4">
    <source>
        <dbReference type="ARBA" id="ARBA00022679"/>
    </source>
</evidence>
<dbReference type="SUPFAM" id="SSF53756">
    <property type="entry name" value="UDP-Glycosyltransferase/glycogen phosphorylase"/>
    <property type="match status" value="1"/>
</dbReference>
<keyword evidence="2 10" id="KW-0132">Cell division</keyword>
<feature type="binding site" evidence="10">
    <location>
        <position position="126"/>
    </location>
    <ligand>
        <name>UDP-N-acetyl-alpha-D-glucosamine</name>
        <dbReference type="ChEBI" id="CHEBI:57705"/>
    </ligand>
</feature>
<dbReference type="AlphaFoldDB" id="A0A1G7DKH4"/>
<keyword evidence="7 10" id="KW-0472">Membrane</keyword>
<accession>A0A1G7DKH4</accession>
<dbReference type="GO" id="GO:0005886">
    <property type="term" value="C:plasma membrane"/>
    <property type="evidence" value="ECO:0007669"/>
    <property type="project" value="UniProtKB-SubCell"/>
</dbReference>
<keyword evidence="4 10" id="KW-0808">Transferase</keyword>
<dbReference type="CDD" id="cd03785">
    <property type="entry name" value="GT28_MurG"/>
    <property type="match status" value="1"/>
</dbReference>
<keyword evidence="3 10" id="KW-0328">Glycosyltransferase</keyword>
<feature type="binding site" evidence="10">
    <location>
        <begin position="15"/>
        <end position="17"/>
    </location>
    <ligand>
        <name>UDP-N-acetyl-alpha-D-glucosamine</name>
        <dbReference type="ChEBI" id="CHEBI:57705"/>
    </ligand>
</feature>